<dbReference type="KEGG" id="ncs:NCAS_0E02410"/>
<reference key="2">
    <citation type="submission" date="2011-08" db="EMBL/GenBank/DDBJ databases">
        <title>Genome sequence of Naumovozyma castellii.</title>
        <authorList>
            <person name="Gordon J.L."/>
            <person name="Armisen D."/>
            <person name="Proux-Wera E."/>
            <person name="OhEigeartaigh S.S."/>
            <person name="Byrne K.P."/>
            <person name="Wolfe K.H."/>
        </authorList>
    </citation>
    <scope>NUCLEOTIDE SEQUENCE</scope>
    <source>
        <strain>Type strain:CBS 4309</strain>
    </source>
</reference>
<dbReference type="SUPFAM" id="SSF54637">
    <property type="entry name" value="Thioesterase/thiol ester dehydrase-isomerase"/>
    <property type="match status" value="1"/>
</dbReference>
<dbReference type="RefSeq" id="XP_003676670.1">
    <property type="nucleotide sequence ID" value="XM_003676622.1"/>
</dbReference>
<sequence>MSKFSIFRSINRLVILPTTGFTLGYVSFMKTWPSEAGSMSLKDKLTGPGDNRLHLQRLDIISKIQNDRFYKNFEEDTSVIYRRQSETLPKDHLPYHVGQGVLFGPGKLEIDPIIFHDEADKSIVVFYHLGEGLGNENGNVHKGILSLLMDEALCYCGFPTLPNGRGVTAKLSLKFLNDLPVNSTIVLRANVRETKGRKCIIDGTVESMPTKDWLRYLVGQEKFKKGKIYASAECILVEPKWFKYLKSLKIM</sequence>
<name>G0VFP4_NAUCA</name>
<dbReference type="FunCoup" id="G0VFP4">
    <property type="interactions" value="30"/>
</dbReference>
<dbReference type="OrthoDB" id="506431at2759"/>
<dbReference type="GeneID" id="96903942"/>
<organism evidence="2 3">
    <name type="scientific">Naumovozyma castellii</name>
    <name type="common">Yeast</name>
    <name type="synonym">Saccharomyces castellii</name>
    <dbReference type="NCBI Taxonomy" id="27288"/>
    <lineage>
        <taxon>Eukaryota</taxon>
        <taxon>Fungi</taxon>
        <taxon>Dikarya</taxon>
        <taxon>Ascomycota</taxon>
        <taxon>Saccharomycotina</taxon>
        <taxon>Saccharomycetes</taxon>
        <taxon>Saccharomycetales</taxon>
        <taxon>Saccharomycetaceae</taxon>
        <taxon>Naumovozyma</taxon>
    </lineage>
</organism>
<dbReference type="GO" id="GO:0005743">
    <property type="term" value="C:mitochondrial inner membrane"/>
    <property type="evidence" value="ECO:0007669"/>
    <property type="project" value="EnsemblFungi"/>
</dbReference>
<dbReference type="eggNOG" id="KOG4781">
    <property type="taxonomic scope" value="Eukaryota"/>
</dbReference>
<evidence type="ECO:0000259" key="1">
    <source>
        <dbReference type="Pfam" id="PF03061"/>
    </source>
</evidence>
<proteinExistence type="predicted"/>
<dbReference type="AlphaFoldDB" id="G0VFP4"/>
<dbReference type="PANTHER" id="PTHR47260:SF4">
    <property type="entry name" value="MIOREX COMPLEX COMPONENT 3"/>
    <property type="match status" value="1"/>
</dbReference>
<dbReference type="CDD" id="cd03443">
    <property type="entry name" value="PaaI_thioesterase"/>
    <property type="match status" value="1"/>
</dbReference>
<gene>
    <name evidence="2" type="primary">NCAS0E02410</name>
    <name evidence="2" type="ordered locus">NCAS_0E02410</name>
</gene>
<feature type="domain" description="Thioesterase" evidence="1">
    <location>
        <begin position="137"/>
        <end position="206"/>
    </location>
</feature>
<dbReference type="InterPro" id="IPR006683">
    <property type="entry name" value="Thioestr_dom"/>
</dbReference>
<dbReference type="InParanoid" id="G0VFP4"/>
<protein>
    <recommendedName>
        <fullName evidence="1">Thioesterase domain-containing protein</fullName>
    </recommendedName>
</protein>
<dbReference type="Pfam" id="PF03061">
    <property type="entry name" value="4HBT"/>
    <property type="match status" value="1"/>
</dbReference>
<dbReference type="HOGENOM" id="CLU_052827_2_2_1"/>
<dbReference type="EMBL" id="HE576756">
    <property type="protein sequence ID" value="CCC70311.1"/>
    <property type="molecule type" value="Genomic_DNA"/>
</dbReference>
<dbReference type="InterPro" id="IPR052061">
    <property type="entry name" value="PTE-AB_protein"/>
</dbReference>
<keyword evidence="3" id="KW-1185">Reference proteome</keyword>
<dbReference type="PANTHER" id="PTHR47260">
    <property type="entry name" value="UPF0644 PROTEIN PB2B4.06"/>
    <property type="match status" value="1"/>
</dbReference>
<dbReference type="OMA" id="GRKCIIT"/>
<evidence type="ECO:0000313" key="2">
    <source>
        <dbReference type="EMBL" id="CCC70311.1"/>
    </source>
</evidence>
<accession>G0VFP4</accession>
<reference evidence="2 3" key="1">
    <citation type="journal article" date="2011" name="Proc. Natl. Acad. Sci. U.S.A.">
        <title>Evolutionary erosion of yeast sex chromosomes by mating-type switching accidents.</title>
        <authorList>
            <person name="Gordon J.L."/>
            <person name="Armisen D."/>
            <person name="Proux-Wera E."/>
            <person name="Oheigeartaigh S.S."/>
            <person name="Byrne K.P."/>
            <person name="Wolfe K.H."/>
        </authorList>
    </citation>
    <scope>NUCLEOTIDE SEQUENCE [LARGE SCALE GENOMIC DNA]</scope>
    <source>
        <strain evidence="3">ATCC 76901 / BCRC 22586 / CBS 4309 / NBRC 1992 / NRRL Y-12630</strain>
    </source>
</reference>
<dbReference type="InterPro" id="IPR029069">
    <property type="entry name" value="HotDog_dom_sf"/>
</dbReference>
<dbReference type="Gene3D" id="3.10.129.10">
    <property type="entry name" value="Hotdog Thioesterase"/>
    <property type="match status" value="1"/>
</dbReference>
<evidence type="ECO:0000313" key="3">
    <source>
        <dbReference type="Proteomes" id="UP000001640"/>
    </source>
</evidence>
<dbReference type="Proteomes" id="UP000001640">
    <property type="component" value="Chromosome 5"/>
</dbReference>